<dbReference type="InterPro" id="IPR009081">
    <property type="entry name" value="PP-bd_ACP"/>
</dbReference>
<dbReference type="Pfam" id="PF00550">
    <property type="entry name" value="PP-binding"/>
    <property type="match status" value="1"/>
</dbReference>
<dbReference type="Pfam" id="PF00501">
    <property type="entry name" value="AMP-binding"/>
    <property type="match status" value="1"/>
</dbReference>
<keyword evidence="3" id="KW-0436">Ligase</keyword>
<reference evidence="5 6" key="1">
    <citation type="submission" date="2019-06" db="EMBL/GenBank/DDBJ databases">
        <authorList>
            <person name="Broberg M."/>
        </authorList>
    </citation>
    <scope>NUCLEOTIDE SEQUENCE [LARGE SCALE GENOMIC DNA]</scope>
</reference>
<dbReference type="Proteomes" id="UP000766486">
    <property type="component" value="Unassembled WGS sequence"/>
</dbReference>
<dbReference type="PANTHER" id="PTHR45527:SF1">
    <property type="entry name" value="FATTY ACID SYNTHASE"/>
    <property type="match status" value="1"/>
</dbReference>
<dbReference type="Gene3D" id="3.30.559.10">
    <property type="entry name" value="Chloramphenicol acetyltransferase-like domain"/>
    <property type="match status" value="1"/>
</dbReference>
<dbReference type="InterPro" id="IPR045851">
    <property type="entry name" value="AMP-bd_C_sf"/>
</dbReference>
<gene>
    <name evidence="5" type="ORF">CLO192961_LOCUS184497</name>
</gene>
<dbReference type="InterPro" id="IPR036736">
    <property type="entry name" value="ACP-like_sf"/>
</dbReference>
<dbReference type="InterPro" id="IPR023213">
    <property type="entry name" value="CAT-like_dom_sf"/>
</dbReference>
<name>A0ABY6U591_BIOOC</name>
<evidence type="ECO:0000256" key="3">
    <source>
        <dbReference type="ARBA" id="ARBA00022598"/>
    </source>
</evidence>
<dbReference type="Gene3D" id="3.30.559.30">
    <property type="entry name" value="Nonribosomal peptide synthetase, condensation domain"/>
    <property type="match status" value="1"/>
</dbReference>
<evidence type="ECO:0000313" key="5">
    <source>
        <dbReference type="EMBL" id="VUC26266.1"/>
    </source>
</evidence>
<evidence type="ECO:0000256" key="1">
    <source>
        <dbReference type="ARBA" id="ARBA00022450"/>
    </source>
</evidence>
<dbReference type="CDD" id="cd19545">
    <property type="entry name" value="FUM14_C_NRPS-like"/>
    <property type="match status" value="1"/>
</dbReference>
<dbReference type="PROSITE" id="PS00012">
    <property type="entry name" value="PHOSPHOPANTETHEINE"/>
    <property type="match status" value="1"/>
</dbReference>
<dbReference type="Gene3D" id="3.30.300.30">
    <property type="match status" value="1"/>
</dbReference>
<dbReference type="InterPro" id="IPR006162">
    <property type="entry name" value="Ppantetheine_attach_site"/>
</dbReference>
<evidence type="ECO:0000256" key="2">
    <source>
        <dbReference type="ARBA" id="ARBA00022553"/>
    </source>
</evidence>
<evidence type="ECO:0000313" key="6">
    <source>
        <dbReference type="Proteomes" id="UP000766486"/>
    </source>
</evidence>
<proteinExistence type="predicted"/>
<keyword evidence="1" id="KW-0596">Phosphopantetheine</keyword>
<comment type="caution">
    <text evidence="5">The sequence shown here is derived from an EMBL/GenBank/DDBJ whole genome shotgun (WGS) entry which is preliminary data.</text>
</comment>
<keyword evidence="2" id="KW-0597">Phosphoprotein</keyword>
<dbReference type="SUPFAM" id="SSF52777">
    <property type="entry name" value="CoA-dependent acyltransferases"/>
    <property type="match status" value="2"/>
</dbReference>
<sequence length="771" mass="84905">MATLISHLDSTASHHLPTYMIPTFYIPLAEIPRTGTGKTDRRRLREIVAKMSLEELASLNPTKEPHHEPSTVSEHKIRQLWASTLGIDYQTISTHSSFFRIGGNSIAAIRLVAAASTQGYSMSVADVFHFPRLTDLANRLVLADPNAFEAVLPFNRVLDVFPCTELQMGLLSMTAKQSNSYVARHIFRLPPDSDLSRLQEAWKRLVDLFDIIRTRIVDVPGLGLVQAICSNPPPTFHGDSLSTYIASERNPMGLGTSLTYSAFINDRETDQLYFVLVIHHALFDGWSLRILLNALVRAYGEADISPPVPFQNFIKFNSKLDSEEAANYWRSQLEGCEAASFPRLPTPAYQPYGGTTISHTVTGLSWPRGDITAPNIIRAAWSILQARHSDSTDVVFGVVASGRQAPVPGISWIAGPTIATVPVRVRVDKNTSAIQLLTQVQCQSVDMLPYEQFGLCRIRSLGEVEAAASGFQTLLVIQPREDTQNDILPVDKADSVFLTQVEAESTPTFQQFNTYALTVIINIYDEGFDIVLSFDSKVLAVGIAERMAKHLGVIAQQLCDTTRIDAAVSDIKTSSVQDLTDIWSWNASVPETIELCVHELFDIAVKRQPEAPAVCAWDGSFTYQQLDNLSTILAHHLTARGIGPGDLVPLFFEKSRWTPVAMLGVMKAGAASVAVDTSHPPARLFAIAQQAHNHSKKRLVLSSILNERLARDLVVDAIEGADIIVAEIMAQQTDNVSVLSRKQARVVPDDLLYVCGGSLSQKMSLAYVLFF</sequence>
<evidence type="ECO:0000259" key="4">
    <source>
        <dbReference type="PROSITE" id="PS50075"/>
    </source>
</evidence>
<dbReference type="EMBL" id="CABFNS010000744">
    <property type="protein sequence ID" value="VUC26266.1"/>
    <property type="molecule type" value="Genomic_DNA"/>
</dbReference>
<dbReference type="PROSITE" id="PS50075">
    <property type="entry name" value="CARRIER"/>
    <property type="match status" value="1"/>
</dbReference>
<accession>A0ABY6U591</accession>
<dbReference type="PANTHER" id="PTHR45527">
    <property type="entry name" value="NONRIBOSOMAL PEPTIDE SYNTHETASE"/>
    <property type="match status" value="1"/>
</dbReference>
<dbReference type="InterPro" id="IPR001242">
    <property type="entry name" value="Condensation_dom"/>
</dbReference>
<feature type="domain" description="Carrier" evidence="4">
    <location>
        <begin position="68"/>
        <end position="144"/>
    </location>
</feature>
<dbReference type="SUPFAM" id="SSF56801">
    <property type="entry name" value="Acetyl-CoA synthetase-like"/>
    <property type="match status" value="2"/>
</dbReference>
<dbReference type="InterPro" id="IPR000873">
    <property type="entry name" value="AMP-dep_synth/lig_dom"/>
</dbReference>
<protein>
    <recommendedName>
        <fullName evidence="4">Carrier domain-containing protein</fullName>
    </recommendedName>
</protein>
<dbReference type="Gene3D" id="3.40.50.12780">
    <property type="entry name" value="N-terminal domain of ligase-like"/>
    <property type="match status" value="1"/>
</dbReference>
<keyword evidence="6" id="KW-1185">Reference proteome</keyword>
<dbReference type="SUPFAM" id="SSF47336">
    <property type="entry name" value="ACP-like"/>
    <property type="match status" value="1"/>
</dbReference>
<dbReference type="InterPro" id="IPR042099">
    <property type="entry name" value="ANL_N_sf"/>
</dbReference>
<organism evidence="5 6">
    <name type="scientific">Bionectria ochroleuca</name>
    <name type="common">Gliocladium roseum</name>
    <dbReference type="NCBI Taxonomy" id="29856"/>
    <lineage>
        <taxon>Eukaryota</taxon>
        <taxon>Fungi</taxon>
        <taxon>Dikarya</taxon>
        <taxon>Ascomycota</taxon>
        <taxon>Pezizomycotina</taxon>
        <taxon>Sordariomycetes</taxon>
        <taxon>Hypocreomycetidae</taxon>
        <taxon>Hypocreales</taxon>
        <taxon>Bionectriaceae</taxon>
        <taxon>Clonostachys</taxon>
    </lineage>
</organism>
<dbReference type="Gene3D" id="1.10.1200.10">
    <property type="entry name" value="ACP-like"/>
    <property type="match status" value="1"/>
</dbReference>
<dbReference type="Pfam" id="PF00668">
    <property type="entry name" value="Condensation"/>
    <property type="match status" value="1"/>
</dbReference>